<dbReference type="Proteomes" id="UP000482487">
    <property type="component" value="Unassembled WGS sequence"/>
</dbReference>
<evidence type="ECO:0000313" key="2">
    <source>
        <dbReference type="Proteomes" id="UP000482487"/>
    </source>
</evidence>
<dbReference type="AlphaFoldDB" id="A0A7C9N028"/>
<gene>
    <name evidence="1" type="ORF">GTA51_06765</name>
</gene>
<evidence type="ECO:0000313" key="1">
    <source>
        <dbReference type="EMBL" id="MYL82837.1"/>
    </source>
</evidence>
<dbReference type="RefSeq" id="WP_160959743.1">
    <property type="nucleotide sequence ID" value="NZ_WVUD01000008.1"/>
</dbReference>
<comment type="caution">
    <text evidence="1">The sequence shown here is derived from an EMBL/GenBank/DDBJ whole genome shotgun (WGS) entry which is preliminary data.</text>
</comment>
<sequence>MQIPSLSSGIKSLLTATSQPGSQSSEAASGHVSLTLDTGSSQKKTAAAGSSTFSLTTSDVFAAEVMRRIESAQTPVTASNAGAGVNMEAAGDLQSALAGAVETVRAKHGDAAATAVMGIVIKGVGDGTGGEDALGDAMVSALKFIDRNFGVAAGDAAMANFNGALNTSINAFYQNGHLEEFYAADGSGGLGSAIKQAQGVVSSTLAHVTKAFGEDAAKAVADILKTDFTDTGATREGLGKAVVAANAYLSENYGASPLDIPTQEQTYLPKGTVLSLAV</sequence>
<proteinExistence type="predicted"/>
<keyword evidence="2" id="KW-1185">Reference proteome</keyword>
<organism evidence="1 2">
    <name type="scientific">Solidesulfovibrio aerotolerans</name>
    <dbReference type="NCBI Taxonomy" id="295255"/>
    <lineage>
        <taxon>Bacteria</taxon>
        <taxon>Pseudomonadati</taxon>
        <taxon>Thermodesulfobacteriota</taxon>
        <taxon>Desulfovibrionia</taxon>
        <taxon>Desulfovibrionales</taxon>
        <taxon>Desulfovibrionaceae</taxon>
        <taxon>Solidesulfovibrio</taxon>
    </lineage>
</organism>
<protein>
    <submittedName>
        <fullName evidence="1">Uncharacterized protein</fullName>
    </submittedName>
</protein>
<name>A0A7C9N028_9BACT</name>
<reference evidence="1 2" key="1">
    <citation type="submission" date="2020-01" db="EMBL/GenBank/DDBJ databases">
        <title>Genome sequence of Desulfovibrio aerotolerans DSM 16695(T).</title>
        <authorList>
            <person name="Karnachuk O."/>
            <person name="Avakyan M."/>
            <person name="Mardanov A."/>
            <person name="Kadnikov V."/>
            <person name="Ravin N."/>
        </authorList>
    </citation>
    <scope>NUCLEOTIDE SEQUENCE [LARGE SCALE GENOMIC DNA]</scope>
    <source>
        <strain evidence="1 2">DSM 16695</strain>
    </source>
</reference>
<dbReference type="EMBL" id="WVUD01000008">
    <property type="protein sequence ID" value="MYL82837.1"/>
    <property type="molecule type" value="Genomic_DNA"/>
</dbReference>
<accession>A0A7C9N028</accession>
<dbReference type="OrthoDB" id="5450560at2"/>